<gene>
    <name evidence="1" type="ORF">MLD38_020805</name>
</gene>
<reference evidence="2" key="1">
    <citation type="journal article" date="2023" name="Front. Plant Sci.">
        <title>Chromosomal-level genome assembly of Melastoma candidum provides insights into trichome evolution.</title>
        <authorList>
            <person name="Zhong Y."/>
            <person name="Wu W."/>
            <person name="Sun C."/>
            <person name="Zou P."/>
            <person name="Liu Y."/>
            <person name="Dai S."/>
            <person name="Zhou R."/>
        </authorList>
    </citation>
    <scope>NUCLEOTIDE SEQUENCE [LARGE SCALE GENOMIC DNA]</scope>
</reference>
<name>A0ACB9QE56_9MYRT</name>
<protein>
    <submittedName>
        <fullName evidence="1">Uncharacterized protein</fullName>
    </submittedName>
</protein>
<organism evidence="1 2">
    <name type="scientific">Melastoma candidum</name>
    <dbReference type="NCBI Taxonomy" id="119954"/>
    <lineage>
        <taxon>Eukaryota</taxon>
        <taxon>Viridiplantae</taxon>
        <taxon>Streptophyta</taxon>
        <taxon>Embryophyta</taxon>
        <taxon>Tracheophyta</taxon>
        <taxon>Spermatophyta</taxon>
        <taxon>Magnoliopsida</taxon>
        <taxon>eudicotyledons</taxon>
        <taxon>Gunneridae</taxon>
        <taxon>Pentapetalae</taxon>
        <taxon>rosids</taxon>
        <taxon>malvids</taxon>
        <taxon>Myrtales</taxon>
        <taxon>Melastomataceae</taxon>
        <taxon>Melastomatoideae</taxon>
        <taxon>Melastomateae</taxon>
        <taxon>Melastoma</taxon>
    </lineage>
</organism>
<comment type="caution">
    <text evidence="1">The sequence shown here is derived from an EMBL/GenBank/DDBJ whole genome shotgun (WGS) entry which is preliminary data.</text>
</comment>
<sequence length="83" mass="9088">MNTFGRLHGGAITALADRVLTACAWIIVDGDLFLGSIIQSGQSRDRSIIGSGRKATMVEVDFKIRDTEKLVNHTSATFYMTKL</sequence>
<accession>A0ACB9QE56</accession>
<dbReference type="EMBL" id="CM042885">
    <property type="protein sequence ID" value="KAI4364751.1"/>
    <property type="molecule type" value="Genomic_DNA"/>
</dbReference>
<proteinExistence type="predicted"/>
<keyword evidence="2" id="KW-1185">Reference proteome</keyword>
<dbReference type="Proteomes" id="UP001057402">
    <property type="component" value="Chromosome 6"/>
</dbReference>
<evidence type="ECO:0000313" key="1">
    <source>
        <dbReference type="EMBL" id="KAI4364751.1"/>
    </source>
</evidence>
<evidence type="ECO:0000313" key="2">
    <source>
        <dbReference type="Proteomes" id="UP001057402"/>
    </source>
</evidence>